<sequence length="204" mass="22555">MVIAAHKAIDTELKRPSKKNVVPVRERRRSSVIVKKHSTSSSNSLQKLSGLCRGMCCPNLLTRLQEKLQDMRPRVDVRRFLKACRPEKGLAKGKAVSSCSVAPACGMRDARAKDMCTFNGVVIYDLHDADFEEVECRVALSESGVSGTALAGSGPTAQTERVSPRAFKVSFRQEGQNLTWAEALKLLATDQQFRLLLSQQLQDH</sequence>
<evidence type="ECO:0000313" key="1">
    <source>
        <dbReference type="EMBL" id="CAJ1403852.1"/>
    </source>
</evidence>
<organism evidence="1 2">
    <name type="scientific">Effrenium voratum</name>
    <dbReference type="NCBI Taxonomy" id="2562239"/>
    <lineage>
        <taxon>Eukaryota</taxon>
        <taxon>Sar</taxon>
        <taxon>Alveolata</taxon>
        <taxon>Dinophyceae</taxon>
        <taxon>Suessiales</taxon>
        <taxon>Symbiodiniaceae</taxon>
        <taxon>Effrenium</taxon>
    </lineage>
</organism>
<dbReference type="Proteomes" id="UP001178507">
    <property type="component" value="Unassembled WGS sequence"/>
</dbReference>
<accession>A0AA36NE85</accession>
<evidence type="ECO:0000313" key="2">
    <source>
        <dbReference type="Proteomes" id="UP001178507"/>
    </source>
</evidence>
<keyword evidence="2" id="KW-1185">Reference proteome</keyword>
<dbReference type="EMBL" id="CAUJNA010003512">
    <property type="protein sequence ID" value="CAJ1403852.1"/>
    <property type="molecule type" value="Genomic_DNA"/>
</dbReference>
<dbReference type="AlphaFoldDB" id="A0AA36NE85"/>
<comment type="caution">
    <text evidence="1">The sequence shown here is derived from an EMBL/GenBank/DDBJ whole genome shotgun (WGS) entry which is preliminary data.</text>
</comment>
<reference evidence="1" key="1">
    <citation type="submission" date="2023-08" db="EMBL/GenBank/DDBJ databases">
        <authorList>
            <person name="Chen Y."/>
            <person name="Shah S."/>
            <person name="Dougan E. K."/>
            <person name="Thang M."/>
            <person name="Chan C."/>
        </authorList>
    </citation>
    <scope>NUCLEOTIDE SEQUENCE</scope>
</reference>
<proteinExistence type="predicted"/>
<protein>
    <submittedName>
        <fullName evidence="1">Uncharacterized protein</fullName>
    </submittedName>
</protein>
<name>A0AA36NE85_9DINO</name>
<gene>
    <name evidence="1" type="ORF">EVOR1521_LOCUS26425</name>
</gene>